<dbReference type="GO" id="GO:0001508">
    <property type="term" value="P:action potential"/>
    <property type="evidence" value="ECO:0007669"/>
    <property type="project" value="TreeGrafter"/>
</dbReference>
<dbReference type="Proteomes" id="UP000594262">
    <property type="component" value="Unplaced"/>
</dbReference>
<dbReference type="Pfam" id="PF07885">
    <property type="entry name" value="Ion_trans_2"/>
    <property type="match status" value="1"/>
</dbReference>
<evidence type="ECO:0000256" key="4">
    <source>
        <dbReference type="ARBA" id="ARBA00022989"/>
    </source>
</evidence>
<evidence type="ECO:0000259" key="9">
    <source>
        <dbReference type="Pfam" id="PF07885"/>
    </source>
</evidence>
<evidence type="ECO:0000256" key="7">
    <source>
        <dbReference type="ARBA" id="ARBA00023303"/>
    </source>
</evidence>
<evidence type="ECO:0000256" key="3">
    <source>
        <dbReference type="ARBA" id="ARBA00022692"/>
    </source>
</evidence>
<evidence type="ECO:0000256" key="8">
    <source>
        <dbReference type="SAM" id="Phobius"/>
    </source>
</evidence>
<dbReference type="InterPro" id="IPR028325">
    <property type="entry name" value="VG_K_chnl"/>
</dbReference>
<dbReference type="PANTHER" id="PTHR11537:SF252">
    <property type="entry name" value="POTASSIUM VOLTAGE-GATED CHANNEL PROTEIN SHAW"/>
    <property type="match status" value="1"/>
</dbReference>
<feature type="transmembrane region" description="Helical" evidence="8">
    <location>
        <begin position="88"/>
        <end position="112"/>
    </location>
</feature>
<feature type="domain" description="Potassium channel" evidence="9">
    <location>
        <begin position="100"/>
        <end position="185"/>
    </location>
</feature>
<comment type="subcellular location">
    <subcellularLocation>
        <location evidence="1">Membrane</location>
        <topology evidence="1">Multi-pass membrane protein</topology>
    </subcellularLocation>
</comment>
<accession>A0A7M5V348</accession>
<dbReference type="EnsemblMetazoa" id="CLYHEMT002752.1">
    <property type="protein sequence ID" value="CLYHEMP002752.1"/>
    <property type="gene ID" value="CLYHEMG002752"/>
</dbReference>
<keyword evidence="2" id="KW-0813">Transport</keyword>
<keyword evidence="6 8" id="KW-0472">Membrane</keyword>
<evidence type="ECO:0000256" key="6">
    <source>
        <dbReference type="ARBA" id="ARBA00023136"/>
    </source>
</evidence>
<evidence type="ECO:0000256" key="2">
    <source>
        <dbReference type="ARBA" id="ARBA00022448"/>
    </source>
</evidence>
<keyword evidence="7" id="KW-0407">Ion channel</keyword>
<keyword evidence="11" id="KW-1185">Reference proteome</keyword>
<evidence type="ECO:0000256" key="1">
    <source>
        <dbReference type="ARBA" id="ARBA00004141"/>
    </source>
</evidence>
<sequence>GIILELVSKGLKECCRNNITSHYEEKYIDITRLVEASVNSSLDLVLPIRTNVGKELFIAFPFVGLVESPGAVFYNLNRQETRKAVVNMIMASLPAVALLLVWVCVFGVLFWICDIIPQRAILNRSFRVKCGEIWDSVWWSFVTLATVGYGDVVPTRIPGRILCYIWLMFSNVAIACFSATVTSILIAECFNSELTIEGSKIGVVNGSREHSFVLKSAGLPIAYKSITDLLDVLHVNTVDLDGILIDLYTASYHIHDLHTFRIQKIFEDVSTYGVVFRTRMVHIR</sequence>
<evidence type="ECO:0000256" key="5">
    <source>
        <dbReference type="ARBA" id="ARBA00023065"/>
    </source>
</evidence>
<dbReference type="GO" id="GO:0008076">
    <property type="term" value="C:voltage-gated potassium channel complex"/>
    <property type="evidence" value="ECO:0007669"/>
    <property type="project" value="InterPro"/>
</dbReference>
<dbReference type="Gene3D" id="1.10.287.70">
    <property type="match status" value="1"/>
</dbReference>
<dbReference type="OrthoDB" id="5975586at2759"/>
<protein>
    <recommendedName>
        <fullName evidence="9">Potassium channel domain-containing protein</fullName>
    </recommendedName>
</protein>
<dbReference type="SUPFAM" id="SSF81324">
    <property type="entry name" value="Voltage-gated potassium channels"/>
    <property type="match status" value="1"/>
</dbReference>
<evidence type="ECO:0000313" key="11">
    <source>
        <dbReference type="Proteomes" id="UP000594262"/>
    </source>
</evidence>
<keyword evidence="5" id="KW-0406">Ion transport</keyword>
<dbReference type="AlphaFoldDB" id="A0A7M5V348"/>
<proteinExistence type="predicted"/>
<dbReference type="PANTHER" id="PTHR11537">
    <property type="entry name" value="VOLTAGE-GATED POTASSIUM CHANNEL"/>
    <property type="match status" value="1"/>
</dbReference>
<organism evidence="10 11">
    <name type="scientific">Clytia hemisphaerica</name>
    <dbReference type="NCBI Taxonomy" id="252671"/>
    <lineage>
        <taxon>Eukaryota</taxon>
        <taxon>Metazoa</taxon>
        <taxon>Cnidaria</taxon>
        <taxon>Hydrozoa</taxon>
        <taxon>Hydroidolina</taxon>
        <taxon>Leptothecata</taxon>
        <taxon>Obeliida</taxon>
        <taxon>Clytiidae</taxon>
        <taxon>Clytia</taxon>
    </lineage>
</organism>
<feature type="transmembrane region" description="Helical" evidence="8">
    <location>
        <begin position="164"/>
        <end position="187"/>
    </location>
</feature>
<dbReference type="GO" id="GO:0005251">
    <property type="term" value="F:delayed rectifier potassium channel activity"/>
    <property type="evidence" value="ECO:0007669"/>
    <property type="project" value="TreeGrafter"/>
</dbReference>
<name>A0A7M5V348_9CNID</name>
<reference evidence="10" key="1">
    <citation type="submission" date="2021-01" db="UniProtKB">
        <authorList>
            <consortium name="EnsemblMetazoa"/>
        </authorList>
    </citation>
    <scope>IDENTIFICATION</scope>
</reference>
<keyword evidence="4 8" id="KW-1133">Transmembrane helix</keyword>
<dbReference type="InterPro" id="IPR013099">
    <property type="entry name" value="K_chnl_dom"/>
</dbReference>
<evidence type="ECO:0000313" key="10">
    <source>
        <dbReference type="EnsemblMetazoa" id="CLYHEMP002752.1"/>
    </source>
</evidence>
<keyword evidence="3 8" id="KW-0812">Transmembrane</keyword>
<feature type="transmembrane region" description="Helical" evidence="8">
    <location>
        <begin position="133"/>
        <end position="152"/>
    </location>
</feature>